<evidence type="ECO:0000313" key="2">
    <source>
        <dbReference type="EMBL" id="SCU71947.1"/>
    </source>
</evidence>
<keyword evidence="1" id="KW-0472">Membrane</keyword>
<dbReference type="EMBL" id="CZPT02001763">
    <property type="protein sequence ID" value="SCU71947.1"/>
    <property type="molecule type" value="Genomic_DNA"/>
</dbReference>
<keyword evidence="1" id="KW-0812">Transmembrane</keyword>
<evidence type="ECO:0008006" key="4">
    <source>
        <dbReference type="Google" id="ProtNLM"/>
    </source>
</evidence>
<reference evidence="2" key="1">
    <citation type="submission" date="2016-09" db="EMBL/GenBank/DDBJ databases">
        <authorList>
            <person name="Hebert L."/>
            <person name="Moumen B."/>
        </authorList>
    </citation>
    <scope>NUCLEOTIDE SEQUENCE [LARGE SCALE GENOMIC DNA]</scope>
    <source>
        <strain evidence="2">OVI</strain>
    </source>
</reference>
<gene>
    <name evidence="2" type="ORF">TEOVI_000352900</name>
</gene>
<dbReference type="AlphaFoldDB" id="A0A1G4IHM3"/>
<comment type="caution">
    <text evidence="2">The sequence shown here is derived from an EMBL/GenBank/DDBJ whole genome shotgun (WGS) entry which is preliminary data.</text>
</comment>
<keyword evidence="1" id="KW-1133">Transmembrane helix</keyword>
<dbReference type="VEuPathDB" id="TriTrypDB:TEOVI_000352900"/>
<evidence type="ECO:0000313" key="3">
    <source>
        <dbReference type="Proteomes" id="UP000195570"/>
    </source>
</evidence>
<evidence type="ECO:0000256" key="1">
    <source>
        <dbReference type="SAM" id="Phobius"/>
    </source>
</evidence>
<accession>A0A1G4IHM3</accession>
<organism evidence="2 3">
    <name type="scientific">Trypanosoma equiperdum</name>
    <dbReference type="NCBI Taxonomy" id="5694"/>
    <lineage>
        <taxon>Eukaryota</taxon>
        <taxon>Discoba</taxon>
        <taxon>Euglenozoa</taxon>
        <taxon>Kinetoplastea</taxon>
        <taxon>Metakinetoplastina</taxon>
        <taxon>Trypanosomatida</taxon>
        <taxon>Trypanosomatidae</taxon>
        <taxon>Trypanosoma</taxon>
    </lineage>
</organism>
<name>A0A1G4IHM3_TRYEQ</name>
<dbReference type="GeneID" id="92377469"/>
<protein>
    <recommendedName>
        <fullName evidence="4">Transmembrane protein 242</fullName>
    </recommendedName>
</protein>
<sequence length="246" mass="27511">MRPCAPGVALQLVVADPWQRCARRRTSTSASTNTCKSFTSRIPFKLRSDQVNESNIPSAREVSEMIATHEELQEQLPSAKFLESRYIKRPLHTESCGSCPATVCGPPLWPDCDTPEEIMDEERYGGPEAMDRVPAPSAEHMLLAWRALMWGTLYAFVGVTLVVAVAIYVSGVNGISSVLQHLRSRSERELHRLSAEGQEVHHFVLDLTNPVAFGRQLQEAWQLVQDIANKQEEGEESIAKEIKEEL</sequence>
<proteinExistence type="predicted"/>
<keyword evidence="3" id="KW-1185">Reference proteome</keyword>
<feature type="transmembrane region" description="Helical" evidence="1">
    <location>
        <begin position="147"/>
        <end position="169"/>
    </location>
</feature>
<dbReference type="Proteomes" id="UP000195570">
    <property type="component" value="Unassembled WGS sequence"/>
</dbReference>
<dbReference type="RefSeq" id="XP_067082521.1">
    <property type="nucleotide sequence ID" value="XM_067226420.1"/>
</dbReference>